<sequence length="280" mass="29173">MQTIEDSALQARREGAVLHLTINRPEARNAMNAQLLEELIVAFEAVAACTEVRAVVLRGAGGNFCAGGDVKDFARLRRQEAAPGTDPVAAFNRRFGTLLELVNGVPQAVVVVAEGAVLGGGFGLACVADVTIVRNDASFGLPETSLGVIPAQIAPFVVQRIGLSQARRLGVCGGRFDGAEAYRLGLAHFVEYSDAALGAREAQVLAQIMRCAPGANAVTKQIMLAVGGEPLGQVLDRAATLFSAALNGPEAAEGTQAFVEKRLPQWAAAGNVETGEADVR</sequence>
<dbReference type="CDD" id="cd06558">
    <property type="entry name" value="crotonase-like"/>
    <property type="match status" value="1"/>
</dbReference>
<dbReference type="SUPFAM" id="SSF52096">
    <property type="entry name" value="ClpP/crotonase"/>
    <property type="match status" value="1"/>
</dbReference>
<dbReference type="Pfam" id="PF00378">
    <property type="entry name" value="ECH_1"/>
    <property type="match status" value="1"/>
</dbReference>
<dbReference type="GO" id="GO:0016853">
    <property type="term" value="F:isomerase activity"/>
    <property type="evidence" value="ECO:0007669"/>
    <property type="project" value="UniProtKB-KW"/>
</dbReference>
<keyword evidence="3" id="KW-1185">Reference proteome</keyword>
<protein>
    <submittedName>
        <fullName evidence="2">Enoyl-CoA hydratase/isomerase family protein</fullName>
    </submittedName>
</protein>
<comment type="similarity">
    <text evidence="1">Belongs to the enoyl-CoA hydratase/isomerase family.</text>
</comment>
<dbReference type="InterPro" id="IPR014748">
    <property type="entry name" value="Enoyl-CoA_hydra_C"/>
</dbReference>
<dbReference type="GO" id="GO:0008300">
    <property type="term" value="P:isoprenoid catabolic process"/>
    <property type="evidence" value="ECO:0007669"/>
    <property type="project" value="TreeGrafter"/>
</dbReference>
<accession>A0A7W2I4X9</accession>
<proteinExistence type="inferred from homology"/>
<gene>
    <name evidence="2" type="ORF">H3H36_00450</name>
</gene>
<dbReference type="RefSeq" id="WP_182213014.1">
    <property type="nucleotide sequence ID" value="NZ_JACEZS010000001.1"/>
</dbReference>
<dbReference type="AlphaFoldDB" id="A0A7W2I4X9"/>
<dbReference type="Proteomes" id="UP000566711">
    <property type="component" value="Unassembled WGS sequence"/>
</dbReference>
<reference evidence="2 3" key="1">
    <citation type="submission" date="2020-07" db="EMBL/GenBank/DDBJ databases">
        <title>Novel species isolated from subtropical streams in China.</title>
        <authorList>
            <person name="Lu H."/>
        </authorList>
    </citation>
    <scope>NUCLEOTIDE SEQUENCE [LARGE SCALE GENOMIC DNA]</scope>
    <source>
        <strain evidence="2 3">FT3S</strain>
    </source>
</reference>
<evidence type="ECO:0000256" key="1">
    <source>
        <dbReference type="ARBA" id="ARBA00005254"/>
    </source>
</evidence>
<dbReference type="InterPro" id="IPR029045">
    <property type="entry name" value="ClpP/crotonase-like_dom_sf"/>
</dbReference>
<dbReference type="PANTHER" id="PTHR42964:SF1">
    <property type="entry name" value="POLYKETIDE BIOSYNTHESIS ENOYL-COA HYDRATASE PKSH-RELATED"/>
    <property type="match status" value="1"/>
</dbReference>
<dbReference type="EMBL" id="JACEZS010000001">
    <property type="protein sequence ID" value="MBA5603831.1"/>
    <property type="molecule type" value="Genomic_DNA"/>
</dbReference>
<dbReference type="PANTHER" id="PTHR42964">
    <property type="entry name" value="ENOYL-COA HYDRATASE"/>
    <property type="match status" value="1"/>
</dbReference>
<comment type="caution">
    <text evidence="2">The sequence shown here is derived from an EMBL/GenBank/DDBJ whole genome shotgun (WGS) entry which is preliminary data.</text>
</comment>
<organism evidence="2 3">
    <name type="scientific">Rugamonas fusca</name>
    <dbReference type="NCBI Taxonomy" id="2758568"/>
    <lineage>
        <taxon>Bacteria</taxon>
        <taxon>Pseudomonadati</taxon>
        <taxon>Pseudomonadota</taxon>
        <taxon>Betaproteobacteria</taxon>
        <taxon>Burkholderiales</taxon>
        <taxon>Oxalobacteraceae</taxon>
        <taxon>Telluria group</taxon>
        <taxon>Rugamonas</taxon>
    </lineage>
</organism>
<dbReference type="Gene3D" id="1.10.12.10">
    <property type="entry name" value="Lyase 2-enoyl-coa Hydratase, Chain A, domain 2"/>
    <property type="match status" value="1"/>
</dbReference>
<dbReference type="InterPro" id="IPR051683">
    <property type="entry name" value="Enoyl-CoA_Hydratase/Isomerase"/>
</dbReference>
<name>A0A7W2I4X9_9BURK</name>
<dbReference type="Gene3D" id="3.90.226.10">
    <property type="entry name" value="2-enoyl-CoA Hydratase, Chain A, domain 1"/>
    <property type="match status" value="1"/>
</dbReference>
<evidence type="ECO:0000313" key="3">
    <source>
        <dbReference type="Proteomes" id="UP000566711"/>
    </source>
</evidence>
<keyword evidence="2" id="KW-0413">Isomerase</keyword>
<dbReference type="InterPro" id="IPR001753">
    <property type="entry name" value="Enoyl-CoA_hydra/iso"/>
</dbReference>
<evidence type="ECO:0000313" key="2">
    <source>
        <dbReference type="EMBL" id="MBA5603831.1"/>
    </source>
</evidence>